<dbReference type="SUPFAM" id="SSF143597">
    <property type="entry name" value="YojJ-like"/>
    <property type="match status" value="1"/>
</dbReference>
<keyword evidence="3 10" id="KW-0808">Transferase</keyword>
<keyword evidence="13" id="KW-1185">Reference proteome</keyword>
<keyword evidence="8 10" id="KW-1133">Transmembrane helix</keyword>
<keyword evidence="2 10" id="KW-1003">Cell membrane</keyword>
<feature type="transmembrane region" description="Helical" evidence="10">
    <location>
        <begin position="12"/>
        <end position="31"/>
    </location>
</feature>
<organism evidence="12 13">
    <name type="scientific">Candidatus Termititenax persephonae</name>
    <dbReference type="NCBI Taxonomy" id="2218525"/>
    <lineage>
        <taxon>Bacteria</taxon>
        <taxon>Bacillati</taxon>
        <taxon>Candidatus Margulisiibacteriota</taxon>
        <taxon>Candidatus Termititenacia</taxon>
        <taxon>Candidatus Termititenacales</taxon>
        <taxon>Candidatus Termititenacaceae</taxon>
        <taxon>Candidatus Termititenax</taxon>
    </lineage>
</organism>
<evidence type="ECO:0000256" key="7">
    <source>
        <dbReference type="ARBA" id="ARBA00022840"/>
    </source>
</evidence>
<evidence type="ECO:0000256" key="9">
    <source>
        <dbReference type="ARBA" id="ARBA00023136"/>
    </source>
</evidence>
<dbReference type="Gene3D" id="3.40.1700.10">
    <property type="entry name" value="DNA integrity scanning protein, DisA, N-terminal domain"/>
    <property type="match status" value="1"/>
</dbReference>
<evidence type="ECO:0000313" key="13">
    <source>
        <dbReference type="Proteomes" id="UP000275925"/>
    </source>
</evidence>
<dbReference type="NCBIfam" id="TIGR00159">
    <property type="entry name" value="diadenylate cyclase CdaA"/>
    <property type="match status" value="1"/>
</dbReference>
<accession>A0A388TGL7</accession>
<feature type="transmembrane region" description="Helical" evidence="10">
    <location>
        <begin position="38"/>
        <end position="55"/>
    </location>
</feature>
<dbReference type="GO" id="GO:0006171">
    <property type="term" value="P:cAMP biosynthetic process"/>
    <property type="evidence" value="ECO:0007669"/>
    <property type="project" value="InterPro"/>
</dbReference>
<evidence type="ECO:0000256" key="8">
    <source>
        <dbReference type="ARBA" id="ARBA00022989"/>
    </source>
</evidence>
<evidence type="ECO:0000256" key="4">
    <source>
        <dbReference type="ARBA" id="ARBA00022692"/>
    </source>
</evidence>
<sequence length="271" mass="29986">MLAATLSHIRLLDIVDITLVSVAIYYALVWFRGSRAGRLLKGFAVIIVIFVAAKVANLYTIQWLIEQLAPMLATLLIVVFQPELRRGLEKLGGNFLLPLLEKTADLNIISQLVKAVEFLSKRKTGALLAIERTARLNEFVETGIHMNADINADLLISLFNKKTLVHDGALIIQNKKISAIGCLLPLTDNKNLGSLGTRHRAAIGLSEASDALVIVVSEESGQISIAENGQLTRTLSLQAVQTYLLKIYQKELTVWQRNLKKLFVPRQPKAK</sequence>
<dbReference type="PIRSF" id="PIRSF004793">
    <property type="entry name" value="UCP004793"/>
    <property type="match status" value="1"/>
</dbReference>
<evidence type="ECO:0000256" key="2">
    <source>
        <dbReference type="ARBA" id="ARBA00022475"/>
    </source>
</evidence>
<evidence type="ECO:0000259" key="11">
    <source>
        <dbReference type="PROSITE" id="PS51794"/>
    </source>
</evidence>
<dbReference type="FunFam" id="3.40.1700.10:FF:000002">
    <property type="entry name" value="Diadenylate cyclase"/>
    <property type="match status" value="1"/>
</dbReference>
<feature type="domain" description="DAC" evidence="11">
    <location>
        <begin position="81"/>
        <end position="237"/>
    </location>
</feature>
<dbReference type="InterPro" id="IPR014046">
    <property type="entry name" value="C-di-AMP_synthase"/>
</dbReference>
<dbReference type="InterPro" id="IPR003390">
    <property type="entry name" value="DNA_integrity_scan_DisA_N"/>
</dbReference>
<dbReference type="GO" id="GO:0106408">
    <property type="term" value="F:diadenylate cyclase activity"/>
    <property type="evidence" value="ECO:0007669"/>
    <property type="project" value="UniProtKB-EC"/>
</dbReference>
<comment type="subunit">
    <text evidence="10">Probably a homodimer.</text>
</comment>
<proteinExistence type="inferred from homology"/>
<comment type="caution">
    <text evidence="10">Lacks conserved residue(s) required for the propagation of feature annotation.</text>
</comment>
<evidence type="ECO:0000256" key="1">
    <source>
        <dbReference type="ARBA" id="ARBA00000877"/>
    </source>
</evidence>
<dbReference type="GO" id="GO:0004016">
    <property type="term" value="F:adenylate cyclase activity"/>
    <property type="evidence" value="ECO:0007669"/>
    <property type="project" value="UniProtKB-UniRule"/>
</dbReference>
<reference evidence="12 13" key="1">
    <citation type="journal article" date="2019" name="ISME J.">
        <title>Genome analyses of uncultured TG2/ZB3 bacteria in 'Margulisbacteria' specifically attached to ectosymbiotic spirochetes of protists in the termite gut.</title>
        <authorList>
            <person name="Utami Y.D."/>
            <person name="Kuwahara H."/>
            <person name="Igai K."/>
            <person name="Murakami T."/>
            <person name="Sugaya K."/>
            <person name="Morikawa T."/>
            <person name="Nagura Y."/>
            <person name="Yuki M."/>
            <person name="Deevong P."/>
            <person name="Inoue T."/>
            <person name="Kihara K."/>
            <person name="Lo N."/>
            <person name="Yamada A."/>
            <person name="Ohkuma M."/>
            <person name="Hongoh Y."/>
        </authorList>
    </citation>
    <scope>NUCLEOTIDE SEQUENCE [LARGE SCALE GENOMIC DNA]</scope>
    <source>
        <strain evidence="12">NkOx7-02</strain>
    </source>
</reference>
<dbReference type="InterPro" id="IPR036888">
    <property type="entry name" value="DNA_integrity_DisA_N_sf"/>
</dbReference>
<dbReference type="EMBL" id="BGZO01000020">
    <property type="protein sequence ID" value="GBR76261.1"/>
    <property type="molecule type" value="Genomic_DNA"/>
</dbReference>
<evidence type="ECO:0000256" key="3">
    <source>
        <dbReference type="ARBA" id="ARBA00022679"/>
    </source>
</evidence>
<dbReference type="InterPro" id="IPR034701">
    <property type="entry name" value="CdaA"/>
</dbReference>
<comment type="function">
    <text evidence="10">Catalyzes the condensation of 2 ATP molecules into cyclic di-AMP (c-di-AMP), a second messenger used to regulate differing processes in different bacteria.</text>
</comment>
<keyword evidence="9 10" id="KW-0472">Membrane</keyword>
<gene>
    <name evidence="12" type="primary">disA</name>
    <name evidence="10" type="synonym">dacA</name>
    <name evidence="12" type="ORF">NO2_0838</name>
</gene>
<dbReference type="AlphaFoldDB" id="A0A388TGL7"/>
<keyword evidence="5 10" id="KW-0548">Nucleotidyltransferase</keyword>
<keyword evidence="4 10" id="KW-0812">Transmembrane</keyword>
<dbReference type="EC" id="2.7.7.85" evidence="10"/>
<keyword evidence="6 10" id="KW-0547">Nucleotide-binding</keyword>
<dbReference type="Pfam" id="PF19293">
    <property type="entry name" value="CdaA_N"/>
    <property type="match status" value="1"/>
</dbReference>
<dbReference type="HAMAP" id="MF_01499">
    <property type="entry name" value="DacA"/>
    <property type="match status" value="1"/>
</dbReference>
<dbReference type="PROSITE" id="PS51794">
    <property type="entry name" value="DAC"/>
    <property type="match status" value="1"/>
</dbReference>
<keyword evidence="7 10" id="KW-0067">ATP-binding</keyword>
<comment type="caution">
    <text evidence="12">The sequence shown here is derived from an EMBL/GenBank/DDBJ whole genome shotgun (WGS) entry which is preliminary data.</text>
</comment>
<evidence type="ECO:0000256" key="6">
    <source>
        <dbReference type="ARBA" id="ARBA00022741"/>
    </source>
</evidence>
<evidence type="ECO:0000313" key="12">
    <source>
        <dbReference type="EMBL" id="GBR76261.1"/>
    </source>
</evidence>
<comment type="similarity">
    <text evidence="10">Belongs to the adenylate cyclase family. DacA/CdaA subfamily.</text>
</comment>
<comment type="catalytic activity">
    <reaction evidence="1 10">
        <text>2 ATP = 3',3'-c-di-AMP + 2 diphosphate</text>
        <dbReference type="Rhea" id="RHEA:35655"/>
        <dbReference type="ChEBI" id="CHEBI:30616"/>
        <dbReference type="ChEBI" id="CHEBI:33019"/>
        <dbReference type="ChEBI" id="CHEBI:71500"/>
        <dbReference type="EC" id="2.7.7.85"/>
    </reaction>
</comment>
<dbReference type="InterPro" id="IPR045585">
    <property type="entry name" value="CdaA_N"/>
</dbReference>
<dbReference type="Proteomes" id="UP000275925">
    <property type="component" value="Unassembled WGS sequence"/>
</dbReference>
<evidence type="ECO:0000256" key="5">
    <source>
        <dbReference type="ARBA" id="ARBA00022695"/>
    </source>
</evidence>
<name>A0A388TGL7_9BACT</name>
<protein>
    <recommendedName>
        <fullName evidence="10">Diadenylate cyclase</fullName>
        <shortName evidence="10">DAC</shortName>
        <ecNumber evidence="10">2.7.7.85</ecNumber>
    </recommendedName>
    <alternativeName>
        <fullName evidence="10">Cyclic-di-AMP synthase</fullName>
        <shortName evidence="10">c-di-AMP synthase</shortName>
    </alternativeName>
</protein>
<dbReference type="Pfam" id="PF02457">
    <property type="entry name" value="DAC"/>
    <property type="match status" value="1"/>
</dbReference>
<dbReference type="PANTHER" id="PTHR34185:SF1">
    <property type="entry name" value="DIADENYLATE CYCLASE"/>
    <property type="match status" value="1"/>
</dbReference>
<dbReference type="GO" id="GO:0005524">
    <property type="term" value="F:ATP binding"/>
    <property type="evidence" value="ECO:0007669"/>
    <property type="project" value="UniProtKB-UniRule"/>
</dbReference>
<evidence type="ECO:0000256" key="10">
    <source>
        <dbReference type="HAMAP-Rule" id="MF_01499"/>
    </source>
</evidence>
<dbReference type="PANTHER" id="PTHR34185">
    <property type="entry name" value="DIADENYLATE CYCLASE"/>
    <property type="match status" value="1"/>
</dbReference>
<dbReference type="InterPro" id="IPR050338">
    <property type="entry name" value="DisA"/>
</dbReference>